<evidence type="ECO:0000256" key="3">
    <source>
        <dbReference type="ARBA" id="ARBA00022679"/>
    </source>
</evidence>
<gene>
    <name evidence="8" type="ORF">DDY73_08110</name>
</gene>
<evidence type="ECO:0000259" key="7">
    <source>
        <dbReference type="Pfam" id="PF05175"/>
    </source>
</evidence>
<dbReference type="PROSITE" id="PS00092">
    <property type="entry name" value="N6_MTASE"/>
    <property type="match status" value="1"/>
</dbReference>
<proteinExistence type="inferred from homology"/>
<keyword evidence="1 6" id="KW-0963">Cytoplasm</keyword>
<comment type="function">
    <text evidence="6">Specifically methylates the adenine in position 37 of tRNA(1)(Val) (anticodon cmo5UAC).</text>
</comment>
<evidence type="ECO:0000256" key="4">
    <source>
        <dbReference type="ARBA" id="ARBA00022691"/>
    </source>
</evidence>
<dbReference type="PRINTS" id="PR00507">
    <property type="entry name" value="N12N6MTFRASE"/>
</dbReference>
<dbReference type="InterPro" id="IPR007848">
    <property type="entry name" value="Small_mtfrase_dom"/>
</dbReference>
<keyword evidence="2 6" id="KW-0489">Methyltransferase</keyword>
<keyword evidence="3 6" id="KW-0808">Transferase</keyword>
<dbReference type="PANTHER" id="PTHR47739:SF1">
    <property type="entry name" value="TRNA1(VAL) (ADENINE(37)-N6)-METHYLTRANSFERASE"/>
    <property type="match status" value="1"/>
</dbReference>
<dbReference type="HAMAP" id="MF_01872">
    <property type="entry name" value="tRNA_methyltr_YfiC"/>
    <property type="match status" value="1"/>
</dbReference>
<dbReference type="GO" id="GO:0016430">
    <property type="term" value="F:tRNA (adenine-N6)-methyltransferase activity"/>
    <property type="evidence" value="ECO:0007669"/>
    <property type="project" value="UniProtKB-UniRule"/>
</dbReference>
<dbReference type="InterPro" id="IPR002052">
    <property type="entry name" value="DNA_methylase_N6_adenine_CS"/>
</dbReference>
<dbReference type="AlphaFoldDB" id="A0A316RC51"/>
<evidence type="ECO:0000256" key="5">
    <source>
        <dbReference type="ARBA" id="ARBA00022694"/>
    </source>
</evidence>
<protein>
    <recommendedName>
        <fullName evidence="6">tRNA1(Val) (adenine(37)-N6)-methyltransferase</fullName>
        <ecNumber evidence="6">2.1.1.223</ecNumber>
    </recommendedName>
    <alternativeName>
        <fullName evidence="6">tRNA m6A37 methyltransferase</fullName>
    </alternativeName>
</protein>
<keyword evidence="4 6" id="KW-0949">S-adenosyl-L-methionine</keyword>
<comment type="catalytic activity">
    <reaction evidence="6">
        <text>adenosine(37) in tRNA1(Val) + S-adenosyl-L-methionine = N(6)-methyladenosine(37) in tRNA1(Val) + S-adenosyl-L-homocysteine + H(+)</text>
        <dbReference type="Rhea" id="RHEA:43160"/>
        <dbReference type="Rhea" id="RHEA-COMP:10369"/>
        <dbReference type="Rhea" id="RHEA-COMP:10370"/>
        <dbReference type="ChEBI" id="CHEBI:15378"/>
        <dbReference type="ChEBI" id="CHEBI:57856"/>
        <dbReference type="ChEBI" id="CHEBI:59789"/>
        <dbReference type="ChEBI" id="CHEBI:74411"/>
        <dbReference type="ChEBI" id="CHEBI:74449"/>
        <dbReference type="EC" id="2.1.1.223"/>
    </reaction>
</comment>
<dbReference type="GO" id="GO:0032259">
    <property type="term" value="P:methylation"/>
    <property type="evidence" value="ECO:0007669"/>
    <property type="project" value="UniProtKB-KW"/>
</dbReference>
<comment type="similarity">
    <text evidence="6">Belongs to the methyltransferase superfamily. tRNA (adenine-N(6)-)-methyltransferase family.</text>
</comment>
<feature type="domain" description="Methyltransferase small" evidence="7">
    <location>
        <begin position="37"/>
        <end position="163"/>
    </location>
</feature>
<dbReference type="GO" id="GO:0003676">
    <property type="term" value="F:nucleic acid binding"/>
    <property type="evidence" value="ECO:0007669"/>
    <property type="project" value="InterPro"/>
</dbReference>
<accession>A0A316RC51</accession>
<dbReference type="GO" id="GO:0008033">
    <property type="term" value="P:tRNA processing"/>
    <property type="evidence" value="ECO:0007669"/>
    <property type="project" value="UniProtKB-UniRule"/>
</dbReference>
<dbReference type="PANTHER" id="PTHR47739">
    <property type="entry name" value="TRNA1(VAL) (ADENINE(37)-N6)-METHYLTRANSFERASE"/>
    <property type="match status" value="1"/>
</dbReference>
<dbReference type="Gene3D" id="3.40.50.150">
    <property type="entry name" value="Vaccinia Virus protein VP39"/>
    <property type="match status" value="1"/>
</dbReference>
<comment type="subcellular location">
    <subcellularLocation>
        <location evidence="6">Cytoplasm</location>
    </subcellularLocation>
</comment>
<evidence type="ECO:0000256" key="6">
    <source>
        <dbReference type="HAMAP-Rule" id="MF_01872"/>
    </source>
</evidence>
<name>A0A316RC51_9BACT</name>
<sequence>MGTHYFQFKQFTIYHDRCAMKVGTDGVLLGAWCNIPKNGNILDIGTGTGIIALMAAQRSSFSQVSIDAIEIDRDAYLQAKENISSSPWSNKIQVINCSLQEYAEMSETLYDHIVSNPPYFDNTLPPKSLSRQMARHTASLTYEEFVSNAVKLLKPEGHISVIYPADQDRQLTGIAVSNKLWVSRKVWVKGRPNVSPKRVLVEWGKSPVSYIEEELVIETAPLTYTPEYIALTKNFYLKM</sequence>
<organism evidence="8 9">
    <name type="scientific">Coprobacter fastidiosus</name>
    <dbReference type="NCBI Taxonomy" id="1099853"/>
    <lineage>
        <taxon>Bacteria</taxon>
        <taxon>Pseudomonadati</taxon>
        <taxon>Bacteroidota</taxon>
        <taxon>Bacteroidia</taxon>
        <taxon>Bacteroidales</taxon>
        <taxon>Barnesiellaceae</taxon>
        <taxon>Coprobacter</taxon>
    </lineage>
</organism>
<evidence type="ECO:0000256" key="1">
    <source>
        <dbReference type="ARBA" id="ARBA00022490"/>
    </source>
</evidence>
<dbReference type="Proteomes" id="UP000262954">
    <property type="component" value="Unassembled WGS sequence"/>
</dbReference>
<dbReference type="InterPro" id="IPR050210">
    <property type="entry name" value="tRNA_Adenine-N(6)_MTase"/>
</dbReference>
<evidence type="ECO:0000313" key="9">
    <source>
        <dbReference type="Proteomes" id="UP000262954"/>
    </source>
</evidence>
<evidence type="ECO:0000313" key="8">
    <source>
        <dbReference type="EMBL" id="HBJ08957.1"/>
    </source>
</evidence>
<dbReference type="EC" id="2.1.1.223" evidence="6"/>
<dbReference type="Pfam" id="PF05175">
    <property type="entry name" value="MTS"/>
    <property type="match status" value="1"/>
</dbReference>
<reference evidence="8 9" key="1">
    <citation type="journal article" date="2018" name="Nat. Biotechnol.">
        <title>A standardized bacterial taxonomy based on genome phylogeny substantially revises the tree of life.</title>
        <authorList>
            <person name="Parks D.H."/>
            <person name="Chuvochina M."/>
            <person name="Waite D.W."/>
            <person name="Rinke C."/>
            <person name="Skarshewski A."/>
            <person name="Chaumeil P.A."/>
            <person name="Hugenholtz P."/>
        </authorList>
    </citation>
    <scope>NUCLEOTIDE SEQUENCE [LARGE SCALE GENOMIC DNA]</scope>
    <source>
        <strain evidence="8">UBA11482</strain>
    </source>
</reference>
<keyword evidence="5 6" id="KW-0819">tRNA processing</keyword>
<dbReference type="EMBL" id="DNWC01000103">
    <property type="protein sequence ID" value="HBJ08957.1"/>
    <property type="molecule type" value="Genomic_DNA"/>
</dbReference>
<dbReference type="CDD" id="cd02440">
    <property type="entry name" value="AdoMet_MTases"/>
    <property type="match status" value="1"/>
</dbReference>
<dbReference type="RefSeq" id="WP_022391113.1">
    <property type="nucleotide sequence ID" value="NZ_CAUAJF010000066.1"/>
</dbReference>
<evidence type="ECO:0000256" key="2">
    <source>
        <dbReference type="ARBA" id="ARBA00022603"/>
    </source>
</evidence>
<dbReference type="GO" id="GO:0005737">
    <property type="term" value="C:cytoplasm"/>
    <property type="evidence" value="ECO:0007669"/>
    <property type="project" value="UniProtKB-SubCell"/>
</dbReference>
<comment type="caution">
    <text evidence="8">The sequence shown here is derived from an EMBL/GenBank/DDBJ whole genome shotgun (WGS) entry which is preliminary data.</text>
</comment>
<dbReference type="InterPro" id="IPR022882">
    <property type="entry name" value="tRNA_adenine-N6_MeTrfase"/>
</dbReference>
<dbReference type="SUPFAM" id="SSF53335">
    <property type="entry name" value="S-adenosyl-L-methionine-dependent methyltransferases"/>
    <property type="match status" value="1"/>
</dbReference>
<dbReference type="InterPro" id="IPR029063">
    <property type="entry name" value="SAM-dependent_MTases_sf"/>
</dbReference>